<sequence>MKKLILASALMAVSAGAFASSGACSSVGTIAAVSYSWNGTAYTLCELPSSITTDETLFNGNDTMTGQPVLWALPGIVTVGDGYEYGKTPATANDAELTIESGVNVIATASNAALVISRGATISAVGTANDPIVFSSSDENYTGEGEWGGVILSGFGVANECNSGSDTCLMEGISSDYYFGGSLSTTMGSGILKYVVITEGGSEINVNDPDDVANGGDEINGLTLYAVNDTGTTIEYVHINENYDDGIEFFGGDVAVSDIWLTCNGDDSVDWDYGFHGSIENVYIEQGDKNGAEDYAFELAGNPNNSAATPLASATVTGAWVQYNGSNAATMTDAIFKLKEGTGNTNGTANGVVGGTPLFDEIVITGYAGQECAEISSANISTDSFEAVSYDCAITAAADGKFVPTGSSSFTYNNSFWTAPACL</sequence>
<protein>
    <submittedName>
        <fullName evidence="2">Uncharacterized protein</fullName>
    </submittedName>
</protein>
<dbReference type="RefSeq" id="WP_416206113.1">
    <property type="nucleotide sequence ID" value="NZ_JBBKTX010000013.1"/>
</dbReference>
<feature type="chain" id="PRO_5045263071" evidence="1">
    <location>
        <begin position="20"/>
        <end position="423"/>
    </location>
</feature>
<organism evidence="2 3">
    <name type="scientific">Oceanobacter antarcticus</name>
    <dbReference type="NCBI Taxonomy" id="3133425"/>
    <lineage>
        <taxon>Bacteria</taxon>
        <taxon>Pseudomonadati</taxon>
        <taxon>Pseudomonadota</taxon>
        <taxon>Gammaproteobacteria</taxon>
        <taxon>Oceanospirillales</taxon>
        <taxon>Oceanospirillaceae</taxon>
        <taxon>Oceanobacter</taxon>
    </lineage>
</organism>
<accession>A0ABW8NJ56</accession>
<keyword evidence="3" id="KW-1185">Reference proteome</keyword>
<evidence type="ECO:0000313" key="2">
    <source>
        <dbReference type="EMBL" id="MFK4753004.1"/>
    </source>
</evidence>
<name>A0ABW8NJ56_9GAMM</name>
<reference evidence="2 3" key="1">
    <citation type="submission" date="2024-03" db="EMBL/GenBank/DDBJ databases">
        <title>High-quality draft genome sequence of Oceanobacter sp. wDCs-4.</title>
        <authorList>
            <person name="Dong C."/>
        </authorList>
    </citation>
    <scope>NUCLEOTIDE SEQUENCE [LARGE SCALE GENOMIC DNA]</scope>
    <source>
        <strain evidence="3">wDCs-4</strain>
    </source>
</reference>
<dbReference type="Proteomes" id="UP001620597">
    <property type="component" value="Unassembled WGS sequence"/>
</dbReference>
<keyword evidence="1" id="KW-0732">Signal</keyword>
<evidence type="ECO:0000313" key="3">
    <source>
        <dbReference type="Proteomes" id="UP001620597"/>
    </source>
</evidence>
<comment type="caution">
    <text evidence="2">The sequence shown here is derived from an EMBL/GenBank/DDBJ whole genome shotgun (WGS) entry which is preliminary data.</text>
</comment>
<proteinExistence type="predicted"/>
<dbReference type="PANTHER" id="PTHR41339">
    <property type="entry name" value="LIPL48"/>
    <property type="match status" value="1"/>
</dbReference>
<dbReference type="EMBL" id="JBBKTX010000013">
    <property type="protein sequence ID" value="MFK4753004.1"/>
    <property type="molecule type" value="Genomic_DNA"/>
</dbReference>
<feature type="signal peptide" evidence="1">
    <location>
        <begin position="1"/>
        <end position="19"/>
    </location>
</feature>
<dbReference type="PROSITE" id="PS51257">
    <property type="entry name" value="PROKAR_LIPOPROTEIN"/>
    <property type="match status" value="1"/>
</dbReference>
<gene>
    <name evidence="2" type="ORF">WG929_11335</name>
</gene>
<evidence type="ECO:0000256" key="1">
    <source>
        <dbReference type="SAM" id="SignalP"/>
    </source>
</evidence>
<dbReference type="PANTHER" id="PTHR41339:SF1">
    <property type="entry name" value="SECRETED PROTEIN"/>
    <property type="match status" value="1"/>
</dbReference>